<organism evidence="5 6">
    <name type="scientific">Aquisphaera giovannonii</name>
    <dbReference type="NCBI Taxonomy" id="406548"/>
    <lineage>
        <taxon>Bacteria</taxon>
        <taxon>Pseudomonadati</taxon>
        <taxon>Planctomycetota</taxon>
        <taxon>Planctomycetia</taxon>
        <taxon>Isosphaerales</taxon>
        <taxon>Isosphaeraceae</taxon>
        <taxon>Aquisphaera</taxon>
    </lineage>
</organism>
<dbReference type="EMBL" id="CP042997">
    <property type="protein sequence ID" value="QEH34183.1"/>
    <property type="molecule type" value="Genomic_DNA"/>
</dbReference>
<evidence type="ECO:0000256" key="3">
    <source>
        <dbReference type="PROSITE-ProRule" id="PRU00023"/>
    </source>
</evidence>
<protein>
    <submittedName>
        <fullName evidence="5">Ankyrin repeat protein</fullName>
    </submittedName>
</protein>
<sequence>MLFAKILALLMAGMMEPDGYEDALTAAVHHFASEGDLGHIKAILERHPRLVDSRETFDGPHKPHGDEGYTPLARAADHGHADVATYLIGAGAKVNAADGAGWTPLHLAARAGHLEVVKLLVQHGADVSAKTDRVPETTSDALPGSPPRVPGEKAAPVVKYGPVPARTALEWAEALGHRDVAANLRSLRR</sequence>
<keyword evidence="2 3" id="KW-0040">ANK repeat</keyword>
<evidence type="ECO:0000313" key="6">
    <source>
        <dbReference type="Proteomes" id="UP000324233"/>
    </source>
</evidence>
<dbReference type="KEGG" id="agv:OJF2_27180"/>
<name>A0A5B9W0W5_9BACT</name>
<dbReference type="SMART" id="SM00248">
    <property type="entry name" value="ANK"/>
    <property type="match status" value="3"/>
</dbReference>
<dbReference type="PROSITE" id="PS50297">
    <property type="entry name" value="ANK_REP_REGION"/>
    <property type="match status" value="2"/>
</dbReference>
<dbReference type="Pfam" id="PF12796">
    <property type="entry name" value="Ank_2"/>
    <property type="match status" value="1"/>
</dbReference>
<evidence type="ECO:0000256" key="4">
    <source>
        <dbReference type="SAM" id="MobiDB-lite"/>
    </source>
</evidence>
<reference evidence="5 6" key="1">
    <citation type="submission" date="2019-08" db="EMBL/GenBank/DDBJ databases">
        <title>Deep-cultivation of Planctomycetes and their phenomic and genomic characterization uncovers novel biology.</title>
        <authorList>
            <person name="Wiegand S."/>
            <person name="Jogler M."/>
            <person name="Boedeker C."/>
            <person name="Pinto D."/>
            <person name="Vollmers J."/>
            <person name="Rivas-Marin E."/>
            <person name="Kohn T."/>
            <person name="Peeters S.H."/>
            <person name="Heuer A."/>
            <person name="Rast P."/>
            <person name="Oberbeckmann S."/>
            <person name="Bunk B."/>
            <person name="Jeske O."/>
            <person name="Meyerdierks A."/>
            <person name="Storesund J.E."/>
            <person name="Kallscheuer N."/>
            <person name="Luecker S."/>
            <person name="Lage O.M."/>
            <person name="Pohl T."/>
            <person name="Merkel B.J."/>
            <person name="Hornburger P."/>
            <person name="Mueller R.-W."/>
            <person name="Bruemmer F."/>
            <person name="Labrenz M."/>
            <person name="Spormann A.M."/>
            <person name="Op den Camp H."/>
            <person name="Overmann J."/>
            <person name="Amann R."/>
            <person name="Jetten M.S.M."/>
            <person name="Mascher T."/>
            <person name="Medema M.H."/>
            <person name="Devos D.P."/>
            <person name="Kaster A.-K."/>
            <person name="Ovreas L."/>
            <person name="Rohde M."/>
            <person name="Galperin M.Y."/>
            <person name="Jogler C."/>
        </authorList>
    </citation>
    <scope>NUCLEOTIDE SEQUENCE [LARGE SCALE GENOMIC DNA]</scope>
    <source>
        <strain evidence="5 6">OJF2</strain>
    </source>
</reference>
<dbReference type="PANTHER" id="PTHR24171:SF9">
    <property type="entry name" value="ANKYRIN REPEAT DOMAIN-CONTAINING PROTEIN 39"/>
    <property type="match status" value="1"/>
</dbReference>
<dbReference type="InterPro" id="IPR036770">
    <property type="entry name" value="Ankyrin_rpt-contain_sf"/>
</dbReference>
<keyword evidence="6" id="KW-1185">Reference proteome</keyword>
<feature type="region of interest" description="Disordered" evidence="4">
    <location>
        <begin position="127"/>
        <end position="155"/>
    </location>
</feature>
<feature type="repeat" description="ANK" evidence="3">
    <location>
        <begin position="100"/>
        <end position="132"/>
    </location>
</feature>
<proteinExistence type="predicted"/>
<dbReference type="InterPro" id="IPR002110">
    <property type="entry name" value="Ankyrin_rpt"/>
</dbReference>
<evidence type="ECO:0000256" key="2">
    <source>
        <dbReference type="ARBA" id="ARBA00023043"/>
    </source>
</evidence>
<dbReference type="RefSeq" id="WP_168221763.1">
    <property type="nucleotide sequence ID" value="NZ_CP042997.1"/>
</dbReference>
<dbReference type="Gene3D" id="1.25.40.20">
    <property type="entry name" value="Ankyrin repeat-containing domain"/>
    <property type="match status" value="2"/>
</dbReference>
<dbReference type="SUPFAM" id="SSF48403">
    <property type="entry name" value="Ankyrin repeat"/>
    <property type="match status" value="1"/>
</dbReference>
<dbReference type="PRINTS" id="PR01415">
    <property type="entry name" value="ANKYRIN"/>
</dbReference>
<keyword evidence="1" id="KW-0677">Repeat</keyword>
<dbReference type="AlphaFoldDB" id="A0A5B9W0W5"/>
<dbReference type="Proteomes" id="UP000324233">
    <property type="component" value="Chromosome"/>
</dbReference>
<dbReference type="PANTHER" id="PTHR24171">
    <property type="entry name" value="ANKYRIN REPEAT DOMAIN-CONTAINING PROTEIN 39-RELATED"/>
    <property type="match status" value="1"/>
</dbReference>
<dbReference type="PROSITE" id="PS50088">
    <property type="entry name" value="ANK_REPEAT"/>
    <property type="match status" value="2"/>
</dbReference>
<evidence type="ECO:0000313" key="5">
    <source>
        <dbReference type="EMBL" id="QEH34183.1"/>
    </source>
</evidence>
<evidence type="ECO:0000256" key="1">
    <source>
        <dbReference type="ARBA" id="ARBA00022737"/>
    </source>
</evidence>
<gene>
    <name evidence="5" type="ORF">OJF2_27180</name>
</gene>
<feature type="repeat" description="ANK" evidence="3">
    <location>
        <begin position="67"/>
        <end position="99"/>
    </location>
</feature>
<accession>A0A5B9W0W5</accession>